<dbReference type="Proteomes" id="UP000613030">
    <property type="component" value="Unassembled WGS sequence"/>
</dbReference>
<organism evidence="2 3">
    <name type="scientific">Chryseolinea lacunae</name>
    <dbReference type="NCBI Taxonomy" id="2801331"/>
    <lineage>
        <taxon>Bacteria</taxon>
        <taxon>Pseudomonadati</taxon>
        <taxon>Bacteroidota</taxon>
        <taxon>Cytophagia</taxon>
        <taxon>Cytophagales</taxon>
        <taxon>Fulvivirgaceae</taxon>
        <taxon>Chryseolinea</taxon>
    </lineage>
</organism>
<dbReference type="Gene3D" id="2.60.120.10">
    <property type="entry name" value="Jelly Rolls"/>
    <property type="match status" value="1"/>
</dbReference>
<accession>A0ABS1L260</accession>
<sequence length="199" mass="23036">MRQPKNTDLILSNVARHIRLDDEEERIFISFLHPKTLKRKEVQLKQGDVCTHSAFIIDGALKGYTVDKEGGEHVINFAVSDWWIADMYSLISQKPGILTIEALADSEVLLLAKDDQQLLFEKVPKFERFFRILIENSLVANQQRLINNLTLSAEERYQHFMTKYPFIMECAPLHSIASYLGMTPEFLSKIRRRMAGRLP</sequence>
<protein>
    <submittedName>
        <fullName evidence="2">Crp/Fnr family transcriptional regulator</fullName>
    </submittedName>
</protein>
<gene>
    <name evidence="2" type="ORF">JI741_30600</name>
</gene>
<dbReference type="InterPro" id="IPR000595">
    <property type="entry name" value="cNMP-bd_dom"/>
</dbReference>
<feature type="domain" description="Cyclic nucleotide-binding" evidence="1">
    <location>
        <begin position="35"/>
        <end position="117"/>
    </location>
</feature>
<dbReference type="EMBL" id="JAERRB010000018">
    <property type="protein sequence ID" value="MBL0745622.1"/>
    <property type="molecule type" value="Genomic_DNA"/>
</dbReference>
<evidence type="ECO:0000259" key="1">
    <source>
        <dbReference type="Pfam" id="PF00027"/>
    </source>
</evidence>
<dbReference type="CDD" id="cd00038">
    <property type="entry name" value="CAP_ED"/>
    <property type="match status" value="1"/>
</dbReference>
<dbReference type="Pfam" id="PF00027">
    <property type="entry name" value="cNMP_binding"/>
    <property type="match status" value="1"/>
</dbReference>
<proteinExistence type="predicted"/>
<evidence type="ECO:0000313" key="2">
    <source>
        <dbReference type="EMBL" id="MBL0745622.1"/>
    </source>
</evidence>
<dbReference type="SUPFAM" id="SSF51206">
    <property type="entry name" value="cAMP-binding domain-like"/>
    <property type="match status" value="1"/>
</dbReference>
<name>A0ABS1L260_9BACT</name>
<keyword evidence="3" id="KW-1185">Reference proteome</keyword>
<comment type="caution">
    <text evidence="2">The sequence shown here is derived from an EMBL/GenBank/DDBJ whole genome shotgun (WGS) entry which is preliminary data.</text>
</comment>
<reference evidence="2 3" key="1">
    <citation type="submission" date="2021-01" db="EMBL/GenBank/DDBJ databases">
        <title>Chryseolinea sp. Jin1 Genome sequencing and assembly.</title>
        <authorList>
            <person name="Kim I."/>
        </authorList>
    </citation>
    <scope>NUCLEOTIDE SEQUENCE [LARGE SCALE GENOMIC DNA]</scope>
    <source>
        <strain evidence="2 3">Jin1</strain>
    </source>
</reference>
<evidence type="ECO:0000313" key="3">
    <source>
        <dbReference type="Proteomes" id="UP000613030"/>
    </source>
</evidence>
<dbReference type="RefSeq" id="WP_202016150.1">
    <property type="nucleotide sequence ID" value="NZ_JAERRB010000018.1"/>
</dbReference>
<dbReference type="InterPro" id="IPR018490">
    <property type="entry name" value="cNMP-bd_dom_sf"/>
</dbReference>
<dbReference type="InterPro" id="IPR014710">
    <property type="entry name" value="RmlC-like_jellyroll"/>
</dbReference>